<dbReference type="GO" id="GO:1902600">
    <property type="term" value="P:proton transmembrane transport"/>
    <property type="evidence" value="ECO:0007669"/>
    <property type="project" value="UniProtKB-KW"/>
</dbReference>
<evidence type="ECO:0000256" key="7">
    <source>
        <dbReference type="ARBA" id="ARBA00022692"/>
    </source>
</evidence>
<keyword evidence="5" id="KW-0050">Antiport</keyword>
<evidence type="ECO:0000256" key="14">
    <source>
        <dbReference type="SAM" id="Phobius"/>
    </source>
</evidence>
<dbReference type="GO" id="GO:0005886">
    <property type="term" value="C:plasma membrane"/>
    <property type="evidence" value="ECO:0007669"/>
    <property type="project" value="UniProtKB-SubCell"/>
</dbReference>
<keyword evidence="8" id="KW-0375">Hydrogen ion transport</keyword>
<dbReference type="PANTHER" id="PTHR23501">
    <property type="entry name" value="MAJOR FACILITATOR SUPERFAMILY"/>
    <property type="match status" value="1"/>
</dbReference>
<comment type="function">
    <text evidence="1">Resistance to tetracycline by an active tetracycline efflux. This is an energy-dependent process that decreases the accumulation of the antibiotic in whole cells. This protein functions as a metal-tetracycline/H(+) antiporter.</text>
</comment>
<sequence length="456" mass="50034">MSTLDKSITIHRSSRMLQENKILLLWSLSICIVVVNATMLNVALPSLLNEMMLSSAKASWLLTSYNIVFAISTLSYSSLSDFISIKRLLTIGLILLSLGSFIMMTADHFYLLIIARILQALGAGAVPGLAMVYAGRYVEESRKGKYMAFIASATSFGFGFGPLLGGIITEFLGWRYMFGIAGSIILLLPLFHKMLTAEELKSGKFDVVGGILTGASVTGVLLLISTHSTYILILSILSMVLWWRHIRTASHPFVKPILLKNITFAKLLFMSFCAFIVHFSTLFLIPIMLSTLFQNEASTIGMKIFPGAIFSAIAAPFIGRIMNRAGNIRAILLGQLLLLFSTLLFFMLATTSQLAIVISYIFMSIGFSFFTASIANEISSIFNKEDVGMGLGISQLIQLSGSAFGIALSAAVLVWRDHDLPEVRFQSIFIGLCILIISSLLVSILYLRSKRQGFSK</sequence>
<dbReference type="EMBL" id="PYHP01000030">
    <property type="protein sequence ID" value="PUA38980.1"/>
    <property type="molecule type" value="Genomic_DNA"/>
</dbReference>
<evidence type="ECO:0000256" key="2">
    <source>
        <dbReference type="ARBA" id="ARBA00004651"/>
    </source>
</evidence>
<evidence type="ECO:0000256" key="9">
    <source>
        <dbReference type="ARBA" id="ARBA00022989"/>
    </source>
</evidence>
<feature type="transmembrane region" description="Helical" evidence="14">
    <location>
        <begin position="203"/>
        <end position="224"/>
    </location>
</feature>
<feature type="transmembrane region" description="Helical" evidence="14">
    <location>
        <begin position="267"/>
        <end position="288"/>
    </location>
</feature>
<feature type="transmembrane region" description="Helical" evidence="14">
    <location>
        <begin position="354"/>
        <end position="375"/>
    </location>
</feature>
<protein>
    <recommendedName>
        <fullName evidence="13">Tetracycline resistance protein</fullName>
    </recommendedName>
</protein>
<feature type="transmembrane region" description="Helical" evidence="14">
    <location>
        <begin position="22"/>
        <end position="44"/>
    </location>
</feature>
<evidence type="ECO:0000256" key="13">
    <source>
        <dbReference type="ARBA" id="ARBA00040630"/>
    </source>
</evidence>
<evidence type="ECO:0000256" key="11">
    <source>
        <dbReference type="ARBA" id="ARBA00023136"/>
    </source>
</evidence>
<evidence type="ECO:0000256" key="3">
    <source>
        <dbReference type="ARBA" id="ARBA00007520"/>
    </source>
</evidence>
<dbReference type="RefSeq" id="WP_108531437.1">
    <property type="nucleotide sequence ID" value="NZ_PYHP01000030.1"/>
</dbReference>
<keyword evidence="12" id="KW-0046">Antibiotic resistance</keyword>
<dbReference type="GO" id="GO:0046677">
    <property type="term" value="P:response to antibiotic"/>
    <property type="evidence" value="ECO:0007669"/>
    <property type="project" value="UniProtKB-KW"/>
</dbReference>
<feature type="transmembrane region" description="Helical" evidence="14">
    <location>
        <begin position="330"/>
        <end position="348"/>
    </location>
</feature>
<keyword evidence="10" id="KW-0406">Ion transport</keyword>
<feature type="transmembrane region" description="Helical" evidence="14">
    <location>
        <begin position="146"/>
        <end position="168"/>
    </location>
</feature>
<keyword evidence="6" id="KW-1003">Cell membrane</keyword>
<feature type="transmembrane region" description="Helical" evidence="14">
    <location>
        <begin position="396"/>
        <end position="415"/>
    </location>
</feature>
<evidence type="ECO:0000256" key="10">
    <source>
        <dbReference type="ARBA" id="ARBA00023065"/>
    </source>
</evidence>
<keyword evidence="7 14" id="KW-0812">Transmembrane</keyword>
<gene>
    <name evidence="16" type="ORF">C8Z91_10910</name>
</gene>
<feature type="transmembrane region" description="Helical" evidence="14">
    <location>
        <begin position="230"/>
        <end position="246"/>
    </location>
</feature>
<dbReference type="Pfam" id="PF07690">
    <property type="entry name" value="MFS_1"/>
    <property type="match status" value="1"/>
</dbReference>
<dbReference type="PRINTS" id="PR01036">
    <property type="entry name" value="TCRTETB"/>
</dbReference>
<evidence type="ECO:0000256" key="6">
    <source>
        <dbReference type="ARBA" id="ARBA00022475"/>
    </source>
</evidence>
<feature type="transmembrane region" description="Helical" evidence="14">
    <location>
        <begin position="56"/>
        <end position="76"/>
    </location>
</feature>
<evidence type="ECO:0000313" key="16">
    <source>
        <dbReference type="EMBL" id="PUA38980.1"/>
    </source>
</evidence>
<dbReference type="Gene3D" id="1.20.1720.10">
    <property type="entry name" value="Multidrug resistance protein D"/>
    <property type="match status" value="1"/>
</dbReference>
<keyword evidence="11 14" id="KW-0472">Membrane</keyword>
<evidence type="ECO:0000259" key="15">
    <source>
        <dbReference type="PROSITE" id="PS50850"/>
    </source>
</evidence>
<evidence type="ECO:0000256" key="1">
    <source>
        <dbReference type="ARBA" id="ARBA00003279"/>
    </source>
</evidence>
<evidence type="ECO:0000256" key="5">
    <source>
        <dbReference type="ARBA" id="ARBA00022449"/>
    </source>
</evidence>
<dbReference type="SUPFAM" id="SSF103473">
    <property type="entry name" value="MFS general substrate transporter"/>
    <property type="match status" value="1"/>
</dbReference>
<keyword evidence="9 14" id="KW-1133">Transmembrane helix</keyword>
<name>A0A2T6G494_9BACL</name>
<feature type="domain" description="Major facilitator superfamily (MFS) profile" evidence="15">
    <location>
        <begin position="22"/>
        <end position="451"/>
    </location>
</feature>
<dbReference type="Proteomes" id="UP000244184">
    <property type="component" value="Unassembled WGS sequence"/>
</dbReference>
<dbReference type="GO" id="GO:0015297">
    <property type="term" value="F:antiporter activity"/>
    <property type="evidence" value="ECO:0007669"/>
    <property type="project" value="UniProtKB-KW"/>
</dbReference>
<accession>A0A2T6G494</accession>
<dbReference type="InterPro" id="IPR036259">
    <property type="entry name" value="MFS_trans_sf"/>
</dbReference>
<feature type="transmembrane region" description="Helical" evidence="14">
    <location>
        <begin position="88"/>
        <end position="106"/>
    </location>
</feature>
<comment type="subcellular location">
    <subcellularLocation>
        <location evidence="2">Cell membrane</location>
        <topology evidence="2">Multi-pass membrane protein</topology>
    </subcellularLocation>
</comment>
<comment type="similarity">
    <text evidence="3">Belongs to the major facilitator superfamily. TCR/Tet family.</text>
</comment>
<dbReference type="InterPro" id="IPR011701">
    <property type="entry name" value="MFS"/>
</dbReference>
<evidence type="ECO:0000256" key="4">
    <source>
        <dbReference type="ARBA" id="ARBA00022448"/>
    </source>
</evidence>
<feature type="transmembrane region" description="Helical" evidence="14">
    <location>
        <begin position="174"/>
        <end position="191"/>
    </location>
</feature>
<reference evidence="16 17" key="1">
    <citation type="submission" date="2018-03" db="EMBL/GenBank/DDBJ databases">
        <title>Genome sequence of Paenibacillus elgii strain AC13 an antimicrobial compound producing bacteria.</title>
        <authorList>
            <person name="Kurokawa A.S."/>
            <person name="Araujo J.F."/>
            <person name="Costa R.A."/>
            <person name="Ortega D.B."/>
            <person name="Pires A.S."/>
            <person name="Pappas G.J.Jr."/>
            <person name="Franco O.L."/>
            <person name="Barreto C."/>
            <person name="Magalhaes B.S."/>
            <person name="Kruger R.H."/>
        </authorList>
    </citation>
    <scope>NUCLEOTIDE SEQUENCE [LARGE SCALE GENOMIC DNA]</scope>
    <source>
        <strain evidence="16 17">AC13</strain>
    </source>
</reference>
<feature type="transmembrane region" description="Helical" evidence="14">
    <location>
        <begin position="427"/>
        <end position="447"/>
    </location>
</feature>
<comment type="caution">
    <text evidence="16">The sequence shown here is derived from an EMBL/GenBank/DDBJ whole genome shotgun (WGS) entry which is preliminary data.</text>
</comment>
<evidence type="ECO:0000256" key="8">
    <source>
        <dbReference type="ARBA" id="ARBA00022781"/>
    </source>
</evidence>
<dbReference type="PANTHER" id="PTHR23501:SF188">
    <property type="entry name" value="TETRACYCLINE RESISTANCE PROTEIN"/>
    <property type="match status" value="1"/>
</dbReference>
<evidence type="ECO:0000313" key="17">
    <source>
        <dbReference type="Proteomes" id="UP000244184"/>
    </source>
</evidence>
<feature type="transmembrane region" description="Helical" evidence="14">
    <location>
        <begin position="300"/>
        <end position="318"/>
    </location>
</feature>
<keyword evidence="4" id="KW-0813">Transport</keyword>
<dbReference type="PROSITE" id="PS50850">
    <property type="entry name" value="MFS"/>
    <property type="match status" value="1"/>
</dbReference>
<dbReference type="InterPro" id="IPR020846">
    <property type="entry name" value="MFS_dom"/>
</dbReference>
<organism evidence="16 17">
    <name type="scientific">Paenibacillus elgii</name>
    <dbReference type="NCBI Taxonomy" id="189691"/>
    <lineage>
        <taxon>Bacteria</taxon>
        <taxon>Bacillati</taxon>
        <taxon>Bacillota</taxon>
        <taxon>Bacilli</taxon>
        <taxon>Bacillales</taxon>
        <taxon>Paenibacillaceae</taxon>
        <taxon>Paenibacillus</taxon>
    </lineage>
</organism>
<feature type="transmembrane region" description="Helical" evidence="14">
    <location>
        <begin position="112"/>
        <end position="134"/>
    </location>
</feature>
<dbReference type="AlphaFoldDB" id="A0A2T6G494"/>
<dbReference type="Gene3D" id="1.20.1250.20">
    <property type="entry name" value="MFS general substrate transporter like domains"/>
    <property type="match status" value="1"/>
</dbReference>
<evidence type="ECO:0000256" key="12">
    <source>
        <dbReference type="ARBA" id="ARBA00023251"/>
    </source>
</evidence>
<proteinExistence type="inferred from homology"/>